<feature type="coiled-coil region" evidence="1">
    <location>
        <begin position="17"/>
        <end position="44"/>
    </location>
</feature>
<comment type="caution">
    <text evidence="3">The sequence shown here is derived from an EMBL/GenBank/DDBJ whole genome shotgun (WGS) entry which is preliminary data.</text>
</comment>
<evidence type="ECO:0000313" key="4">
    <source>
        <dbReference type="Proteomes" id="UP001310022"/>
    </source>
</evidence>
<proteinExistence type="predicted"/>
<dbReference type="GO" id="GO:0006313">
    <property type="term" value="P:DNA transposition"/>
    <property type="evidence" value="ECO:0007669"/>
    <property type="project" value="InterPro"/>
</dbReference>
<dbReference type="InterPro" id="IPR002559">
    <property type="entry name" value="Transposase_11"/>
</dbReference>
<dbReference type="Proteomes" id="UP001310022">
    <property type="component" value="Unassembled WGS sequence"/>
</dbReference>
<organism evidence="3 4">
    <name type="scientific">Persicobacter diffluens</name>
    <dbReference type="NCBI Taxonomy" id="981"/>
    <lineage>
        <taxon>Bacteria</taxon>
        <taxon>Pseudomonadati</taxon>
        <taxon>Bacteroidota</taxon>
        <taxon>Cytophagia</taxon>
        <taxon>Cytophagales</taxon>
        <taxon>Persicobacteraceae</taxon>
        <taxon>Persicobacter</taxon>
    </lineage>
</organism>
<feature type="domain" description="Transposase IS4-like" evidence="2">
    <location>
        <begin position="31"/>
        <end position="73"/>
    </location>
</feature>
<gene>
    <name evidence="3" type="ORF">PEDI_57070</name>
</gene>
<dbReference type="Pfam" id="PF01609">
    <property type="entry name" value="DDE_Tnp_1"/>
    <property type="match status" value="1"/>
</dbReference>
<sequence length="73" mass="8503">MTLAILYNGVAVPIYFMNLEKKGISNQEERIQLLEEASKLFNLEGKILLADREYAGQKFIKYLEDNGFKYVLR</sequence>
<evidence type="ECO:0000313" key="3">
    <source>
        <dbReference type="EMBL" id="GJM65155.1"/>
    </source>
</evidence>
<dbReference type="GO" id="GO:0003677">
    <property type="term" value="F:DNA binding"/>
    <property type="evidence" value="ECO:0007669"/>
    <property type="project" value="InterPro"/>
</dbReference>
<dbReference type="EMBL" id="BQKE01000016">
    <property type="protein sequence ID" value="GJM65155.1"/>
    <property type="molecule type" value="Genomic_DNA"/>
</dbReference>
<protein>
    <recommendedName>
        <fullName evidence="2">Transposase IS4-like domain-containing protein</fullName>
    </recommendedName>
</protein>
<accession>A0AAN5AMJ1</accession>
<keyword evidence="1" id="KW-0175">Coiled coil</keyword>
<dbReference type="AlphaFoldDB" id="A0AAN5AMJ1"/>
<dbReference type="GO" id="GO:0004803">
    <property type="term" value="F:transposase activity"/>
    <property type="evidence" value="ECO:0007669"/>
    <property type="project" value="InterPro"/>
</dbReference>
<keyword evidence="4" id="KW-1185">Reference proteome</keyword>
<reference evidence="3 4" key="1">
    <citation type="submission" date="2021-12" db="EMBL/GenBank/DDBJ databases">
        <title>Genome sequencing of bacteria with rrn-lacking chromosome and rrn-plasmid.</title>
        <authorList>
            <person name="Anda M."/>
            <person name="Iwasaki W."/>
        </authorList>
    </citation>
    <scope>NUCLEOTIDE SEQUENCE [LARGE SCALE GENOMIC DNA]</scope>
    <source>
        <strain evidence="3 4">NBRC 15940</strain>
    </source>
</reference>
<evidence type="ECO:0000256" key="1">
    <source>
        <dbReference type="SAM" id="Coils"/>
    </source>
</evidence>
<name>A0AAN5AMJ1_9BACT</name>
<evidence type="ECO:0000259" key="2">
    <source>
        <dbReference type="Pfam" id="PF01609"/>
    </source>
</evidence>